<evidence type="ECO:0000313" key="3">
    <source>
        <dbReference type="Proteomes" id="UP001629249"/>
    </source>
</evidence>
<sequence length="186" mass="20378">HVREAVVIAQESSMGTRLIAYVSADANTALAASSLRQALAEALPEHMVPSAIVVLDTLPLSPNGKVDRKALPAPEQGAIADRATTYEPPQNPTERAIVAIWQDILGIERIGRHDNFFELGGHSLLTMKAQRAIFRDLQTDIPLASLFLKPTLHEIAAECEALHANAQREQDDNVREMKSLLDELMD</sequence>
<dbReference type="InterPro" id="IPR025110">
    <property type="entry name" value="AMP-bd_C"/>
</dbReference>
<dbReference type="Pfam" id="PF00550">
    <property type="entry name" value="PP-binding"/>
    <property type="match status" value="1"/>
</dbReference>
<dbReference type="PANTHER" id="PTHR45527">
    <property type="entry name" value="NONRIBOSOMAL PEPTIDE SYNTHETASE"/>
    <property type="match status" value="1"/>
</dbReference>
<dbReference type="InterPro" id="IPR009081">
    <property type="entry name" value="PP-bd_ACP"/>
</dbReference>
<evidence type="ECO:0000259" key="1">
    <source>
        <dbReference type="PROSITE" id="PS50075"/>
    </source>
</evidence>
<feature type="non-terminal residue" evidence="2">
    <location>
        <position position="1"/>
    </location>
</feature>
<protein>
    <submittedName>
        <fullName evidence="2">Phosphopantetheine-binding protein</fullName>
    </submittedName>
</protein>
<dbReference type="Proteomes" id="UP001629249">
    <property type="component" value="Unassembled WGS sequence"/>
</dbReference>
<dbReference type="EMBL" id="JAQQFN010000012">
    <property type="protein sequence ID" value="MFL9884881.1"/>
    <property type="molecule type" value="Genomic_DNA"/>
</dbReference>
<comment type="caution">
    <text evidence="2">The sequence shown here is derived from an EMBL/GenBank/DDBJ whole genome shotgun (WGS) entry which is preliminary data.</text>
</comment>
<dbReference type="SUPFAM" id="SSF56801">
    <property type="entry name" value="Acetyl-CoA synthetase-like"/>
    <property type="match status" value="1"/>
</dbReference>
<reference evidence="2 3" key="1">
    <citation type="journal article" date="2024" name="Chem. Sci.">
        <title>Discovery of megapolipeptins by genome mining of a Burkholderiales bacteria collection.</title>
        <authorList>
            <person name="Paulo B.S."/>
            <person name="Recchia M.J.J."/>
            <person name="Lee S."/>
            <person name="Fergusson C.H."/>
            <person name="Romanowski S.B."/>
            <person name="Hernandez A."/>
            <person name="Krull N."/>
            <person name="Liu D.Y."/>
            <person name="Cavanagh H."/>
            <person name="Bos A."/>
            <person name="Gray C.A."/>
            <person name="Murphy B.T."/>
            <person name="Linington R.G."/>
            <person name="Eustaquio A.S."/>
        </authorList>
    </citation>
    <scope>NUCLEOTIDE SEQUENCE [LARGE SCALE GENOMIC DNA]</scope>
    <source>
        <strain evidence="2 3">RL16-012-BIC-B</strain>
    </source>
</reference>
<dbReference type="Pfam" id="PF13193">
    <property type="entry name" value="AMP-binding_C"/>
    <property type="match status" value="1"/>
</dbReference>
<accession>A0ABW8ZRT8</accession>
<dbReference type="PANTHER" id="PTHR45527:SF1">
    <property type="entry name" value="FATTY ACID SYNTHASE"/>
    <property type="match status" value="1"/>
</dbReference>
<proteinExistence type="predicted"/>
<dbReference type="Gene3D" id="1.10.1200.10">
    <property type="entry name" value="ACP-like"/>
    <property type="match status" value="1"/>
</dbReference>
<dbReference type="SUPFAM" id="SSF47336">
    <property type="entry name" value="ACP-like"/>
    <property type="match status" value="1"/>
</dbReference>
<dbReference type="PROSITE" id="PS50075">
    <property type="entry name" value="CARRIER"/>
    <property type="match status" value="1"/>
</dbReference>
<dbReference type="InterPro" id="IPR036736">
    <property type="entry name" value="ACP-like_sf"/>
</dbReference>
<gene>
    <name evidence="2" type="ORF">PQR66_17705</name>
</gene>
<dbReference type="Gene3D" id="3.30.300.30">
    <property type="match status" value="1"/>
</dbReference>
<organism evidence="2 3">
    <name type="scientific">Paraburkholderia agricolaris</name>
    <dbReference type="NCBI Taxonomy" id="2152888"/>
    <lineage>
        <taxon>Bacteria</taxon>
        <taxon>Pseudomonadati</taxon>
        <taxon>Pseudomonadota</taxon>
        <taxon>Betaproteobacteria</taxon>
        <taxon>Burkholderiales</taxon>
        <taxon>Burkholderiaceae</taxon>
        <taxon>Paraburkholderia</taxon>
    </lineage>
</organism>
<evidence type="ECO:0000313" key="2">
    <source>
        <dbReference type="EMBL" id="MFL9884881.1"/>
    </source>
</evidence>
<name>A0ABW8ZRT8_9BURK</name>
<keyword evidence="3" id="KW-1185">Reference proteome</keyword>
<dbReference type="RefSeq" id="WP_408334853.1">
    <property type="nucleotide sequence ID" value="NZ_JAQQFH010000048.1"/>
</dbReference>
<dbReference type="InterPro" id="IPR045851">
    <property type="entry name" value="AMP-bd_C_sf"/>
</dbReference>
<feature type="domain" description="Carrier" evidence="1">
    <location>
        <begin position="88"/>
        <end position="163"/>
    </location>
</feature>